<feature type="transmembrane region" description="Helical" evidence="1">
    <location>
        <begin position="31"/>
        <end position="48"/>
    </location>
</feature>
<accession>A0A2N8Z978</accession>
<sequence>MRLSFSYLLFYCVLIVAGIYINDFFSIKPLYANNLLVLVVSAFVASRISGVERGLSKEKYILSVISGLSYSITSYLIVELSSLTSITALEFASALLVASLSIILLSRFNMI</sequence>
<proteinExistence type="predicted"/>
<dbReference type="AlphaFoldDB" id="A0A2N8Z978"/>
<feature type="transmembrane region" description="Helical" evidence="1">
    <location>
        <begin position="84"/>
        <end position="105"/>
    </location>
</feature>
<feature type="transmembrane region" description="Helical" evidence="1">
    <location>
        <begin position="60"/>
        <end position="78"/>
    </location>
</feature>
<evidence type="ECO:0000256" key="1">
    <source>
        <dbReference type="SAM" id="Phobius"/>
    </source>
</evidence>
<protein>
    <submittedName>
        <fullName evidence="2">Uncharacterized protein</fullName>
    </submittedName>
</protein>
<keyword evidence="3" id="KW-1185">Reference proteome</keyword>
<reference evidence="2 3" key="1">
    <citation type="submission" date="2017-10" db="EMBL/GenBank/DDBJ databases">
        <authorList>
            <person name="Banno H."/>
            <person name="Chua N.-H."/>
        </authorList>
    </citation>
    <scope>NUCLEOTIDE SEQUENCE [LARGE SCALE GENOMIC DNA]</scope>
    <source>
        <strain evidence="2">Vibrio tapetis CECT4600</strain>
    </source>
</reference>
<keyword evidence="1" id="KW-0812">Transmembrane</keyword>
<gene>
    <name evidence="2" type="ORF">VTAP4600_A0477</name>
</gene>
<dbReference type="Proteomes" id="UP000235828">
    <property type="component" value="Chromosome A"/>
</dbReference>
<feature type="transmembrane region" description="Helical" evidence="1">
    <location>
        <begin position="7"/>
        <end position="25"/>
    </location>
</feature>
<keyword evidence="1" id="KW-1133">Transmembrane helix</keyword>
<evidence type="ECO:0000313" key="2">
    <source>
        <dbReference type="EMBL" id="SON48456.1"/>
    </source>
</evidence>
<dbReference type="EMBL" id="LT960611">
    <property type="protein sequence ID" value="SON48456.1"/>
    <property type="molecule type" value="Genomic_DNA"/>
</dbReference>
<keyword evidence="1" id="KW-0472">Membrane</keyword>
<dbReference type="KEGG" id="vta:A0477"/>
<evidence type="ECO:0000313" key="3">
    <source>
        <dbReference type="Proteomes" id="UP000235828"/>
    </source>
</evidence>
<organism evidence="2 3">
    <name type="scientific">Vibrio tapetis subsp. tapetis</name>
    <dbReference type="NCBI Taxonomy" id="1671868"/>
    <lineage>
        <taxon>Bacteria</taxon>
        <taxon>Pseudomonadati</taxon>
        <taxon>Pseudomonadota</taxon>
        <taxon>Gammaproteobacteria</taxon>
        <taxon>Vibrionales</taxon>
        <taxon>Vibrionaceae</taxon>
        <taxon>Vibrio</taxon>
    </lineage>
</organism>
<name>A0A2N8Z978_9VIBR</name>